<sequence length="78" mass="8472">RNSLCAATCFAKLSGLCLLCSLGSDKRRLVCLTGSNWKKSPKKMTIGIPPKGRCASSLYSLRRLSTDASVRPPTWLIS</sequence>
<accession>A0A9P9GY68</accession>
<evidence type="ECO:0000256" key="1">
    <source>
        <dbReference type="SAM" id="SignalP"/>
    </source>
</evidence>
<comment type="caution">
    <text evidence="2">The sequence shown here is derived from an EMBL/GenBank/DDBJ whole genome shotgun (WGS) entry which is preliminary data.</text>
</comment>
<organism evidence="2 3">
    <name type="scientific">Fusarium redolens</name>
    <dbReference type="NCBI Taxonomy" id="48865"/>
    <lineage>
        <taxon>Eukaryota</taxon>
        <taxon>Fungi</taxon>
        <taxon>Dikarya</taxon>
        <taxon>Ascomycota</taxon>
        <taxon>Pezizomycotina</taxon>
        <taxon>Sordariomycetes</taxon>
        <taxon>Hypocreomycetidae</taxon>
        <taxon>Hypocreales</taxon>
        <taxon>Nectriaceae</taxon>
        <taxon>Fusarium</taxon>
        <taxon>Fusarium redolens species complex</taxon>
    </lineage>
</organism>
<dbReference type="Proteomes" id="UP000720189">
    <property type="component" value="Unassembled WGS sequence"/>
</dbReference>
<proteinExistence type="predicted"/>
<feature type="chain" id="PRO_5040300913" evidence="1">
    <location>
        <begin position="20"/>
        <end position="78"/>
    </location>
</feature>
<dbReference type="AlphaFoldDB" id="A0A9P9GY68"/>
<evidence type="ECO:0000313" key="3">
    <source>
        <dbReference type="Proteomes" id="UP000720189"/>
    </source>
</evidence>
<dbReference type="EMBL" id="JAGMUX010000010">
    <property type="protein sequence ID" value="KAH7247251.1"/>
    <property type="molecule type" value="Genomic_DNA"/>
</dbReference>
<dbReference type="RefSeq" id="XP_046047834.1">
    <property type="nucleotide sequence ID" value="XM_046186104.1"/>
</dbReference>
<keyword evidence="3" id="KW-1185">Reference proteome</keyword>
<reference evidence="2" key="1">
    <citation type="journal article" date="2021" name="Nat. Commun.">
        <title>Genetic determinants of endophytism in the Arabidopsis root mycobiome.</title>
        <authorList>
            <person name="Mesny F."/>
            <person name="Miyauchi S."/>
            <person name="Thiergart T."/>
            <person name="Pickel B."/>
            <person name="Atanasova L."/>
            <person name="Karlsson M."/>
            <person name="Huettel B."/>
            <person name="Barry K.W."/>
            <person name="Haridas S."/>
            <person name="Chen C."/>
            <person name="Bauer D."/>
            <person name="Andreopoulos W."/>
            <person name="Pangilinan J."/>
            <person name="LaButti K."/>
            <person name="Riley R."/>
            <person name="Lipzen A."/>
            <person name="Clum A."/>
            <person name="Drula E."/>
            <person name="Henrissat B."/>
            <person name="Kohler A."/>
            <person name="Grigoriev I.V."/>
            <person name="Martin F.M."/>
            <person name="Hacquard S."/>
        </authorList>
    </citation>
    <scope>NUCLEOTIDE SEQUENCE</scope>
    <source>
        <strain evidence="2">MPI-CAGE-AT-0023</strain>
    </source>
</reference>
<name>A0A9P9GY68_FUSRE</name>
<feature type="signal peptide" evidence="1">
    <location>
        <begin position="1"/>
        <end position="19"/>
    </location>
</feature>
<evidence type="ECO:0000313" key="2">
    <source>
        <dbReference type="EMBL" id="KAH7247251.1"/>
    </source>
</evidence>
<dbReference type="OrthoDB" id="5218479at2759"/>
<dbReference type="GeneID" id="70216058"/>
<protein>
    <submittedName>
        <fullName evidence="2">Uncharacterized protein</fullName>
    </submittedName>
</protein>
<feature type="non-terminal residue" evidence="2">
    <location>
        <position position="1"/>
    </location>
</feature>
<keyword evidence="1" id="KW-0732">Signal</keyword>
<gene>
    <name evidence="2" type="ORF">BKA55DRAFT_463548</name>
</gene>
<feature type="non-terminal residue" evidence="2">
    <location>
        <position position="78"/>
    </location>
</feature>